<accession>A0A832I4S3</accession>
<proteinExistence type="predicted"/>
<sequence>MPTELHVVFGGGQIGPRLARRLRARGHAVRLVRRSGAAPEGVDLRLGDAADPAFAAAACEGAAAIYHCMNPAYSAAAWGRELPRLADSLIAAAGRSGARLVVLDNLYMLGRPGGRPLDEDSPVAPVSRKGEIRARVAARFLEAHRRGEARVVVARASDFYGPGGTGTHFGDAFWPDALRRGRGPLLLNPDTPHTYHFTDDVAAGLVTLGAAPEDVLGRWWMLPAAPAEPSRALVERFSAALGRPIRVQGMPRALVGLVGLFMPIVRELAEMMYQWDEPFVTSDRRWRERFGPGVEVTDLDAGARATVEWAVRHYGAR</sequence>
<dbReference type="EMBL" id="DSQF01000020">
    <property type="protein sequence ID" value="HGZ43796.1"/>
    <property type="molecule type" value="Genomic_DNA"/>
</dbReference>
<dbReference type="SUPFAM" id="SSF51735">
    <property type="entry name" value="NAD(P)-binding Rossmann-fold domains"/>
    <property type="match status" value="1"/>
</dbReference>
<reference evidence="2" key="1">
    <citation type="journal article" date="2020" name="mSystems">
        <title>Genome- and Community-Level Interaction Insights into Carbon Utilization and Element Cycling Functions of Hydrothermarchaeota in Hydrothermal Sediment.</title>
        <authorList>
            <person name="Zhou Z."/>
            <person name="Liu Y."/>
            <person name="Xu W."/>
            <person name="Pan J."/>
            <person name="Luo Z.H."/>
            <person name="Li M."/>
        </authorList>
    </citation>
    <scope>NUCLEOTIDE SEQUENCE [LARGE SCALE GENOMIC DNA]</scope>
    <source>
        <strain evidence="2">SpSt-381</strain>
    </source>
</reference>
<dbReference type="AlphaFoldDB" id="A0A832I4S3"/>
<name>A0A832I4S3_UNCEI</name>
<comment type="caution">
    <text evidence="2">The sequence shown here is derived from an EMBL/GenBank/DDBJ whole genome shotgun (WGS) entry which is preliminary data.</text>
</comment>
<dbReference type="Gene3D" id="3.40.50.720">
    <property type="entry name" value="NAD(P)-binding Rossmann-like Domain"/>
    <property type="match status" value="1"/>
</dbReference>
<evidence type="ECO:0000259" key="1">
    <source>
        <dbReference type="Pfam" id="PF01370"/>
    </source>
</evidence>
<dbReference type="InterPro" id="IPR036291">
    <property type="entry name" value="NAD(P)-bd_dom_sf"/>
</dbReference>
<gene>
    <name evidence="2" type="ORF">ENR23_10295</name>
</gene>
<dbReference type="InterPro" id="IPR001509">
    <property type="entry name" value="Epimerase_deHydtase"/>
</dbReference>
<evidence type="ECO:0000313" key="2">
    <source>
        <dbReference type="EMBL" id="HGZ43796.1"/>
    </source>
</evidence>
<feature type="domain" description="NAD-dependent epimerase/dehydratase" evidence="1">
    <location>
        <begin position="8"/>
        <end position="213"/>
    </location>
</feature>
<organism evidence="2">
    <name type="scientific">Eiseniibacteriota bacterium</name>
    <dbReference type="NCBI Taxonomy" id="2212470"/>
    <lineage>
        <taxon>Bacteria</taxon>
        <taxon>Candidatus Eiseniibacteriota</taxon>
    </lineage>
</organism>
<dbReference type="Pfam" id="PF01370">
    <property type="entry name" value="Epimerase"/>
    <property type="match status" value="1"/>
</dbReference>
<protein>
    <submittedName>
        <fullName evidence="2">NAD-dependent epimerase/dehydratase family protein</fullName>
    </submittedName>
</protein>